<dbReference type="Gene3D" id="3.40.140.10">
    <property type="entry name" value="Cytidine Deaminase, domain 2"/>
    <property type="match status" value="1"/>
</dbReference>
<dbReference type="GO" id="GO:0006508">
    <property type="term" value="P:proteolysis"/>
    <property type="evidence" value="ECO:0007669"/>
    <property type="project" value="UniProtKB-KW"/>
</dbReference>
<keyword evidence="6" id="KW-0482">Metalloprotease</keyword>
<comment type="caution">
    <text evidence="8">The sequence shown here is derived from an EMBL/GenBank/DDBJ whole genome shotgun (WGS) entry which is preliminary data.</text>
</comment>
<evidence type="ECO:0000313" key="8">
    <source>
        <dbReference type="EMBL" id="MVQ47191.1"/>
    </source>
</evidence>
<gene>
    <name evidence="8" type="ORF">GCK47_16235</name>
</gene>
<dbReference type="SUPFAM" id="SSF102712">
    <property type="entry name" value="JAB1/MPN domain"/>
    <property type="match status" value="1"/>
</dbReference>
<keyword evidence="2" id="KW-0645">Protease</keyword>
<evidence type="ECO:0000259" key="7">
    <source>
        <dbReference type="PROSITE" id="PS50249"/>
    </source>
</evidence>
<dbReference type="AlphaFoldDB" id="A0A6L6XIZ8"/>
<evidence type="ECO:0000256" key="6">
    <source>
        <dbReference type="ARBA" id="ARBA00023049"/>
    </source>
</evidence>
<dbReference type="GO" id="GO:0008237">
    <property type="term" value="F:metallopeptidase activity"/>
    <property type="evidence" value="ECO:0007669"/>
    <property type="project" value="UniProtKB-KW"/>
</dbReference>
<evidence type="ECO:0000256" key="1">
    <source>
        <dbReference type="ARBA" id="ARBA00010243"/>
    </source>
</evidence>
<protein>
    <submittedName>
        <fullName evidence="8">DNA repair protein RadC</fullName>
    </submittedName>
</protein>
<dbReference type="GO" id="GO:0046872">
    <property type="term" value="F:metal ion binding"/>
    <property type="evidence" value="ECO:0007669"/>
    <property type="project" value="UniProtKB-KW"/>
</dbReference>
<evidence type="ECO:0000256" key="3">
    <source>
        <dbReference type="ARBA" id="ARBA00022723"/>
    </source>
</evidence>
<dbReference type="InterPro" id="IPR025657">
    <property type="entry name" value="RadC_JAB"/>
</dbReference>
<dbReference type="Pfam" id="PF04002">
    <property type="entry name" value="RadC"/>
    <property type="match status" value="1"/>
</dbReference>
<dbReference type="InterPro" id="IPR001405">
    <property type="entry name" value="UPF0758"/>
</dbReference>
<keyword evidence="5" id="KW-0862">Zinc</keyword>
<dbReference type="Proteomes" id="UP000479531">
    <property type="component" value="Unassembled WGS sequence"/>
</dbReference>
<keyword evidence="3" id="KW-0479">Metal-binding</keyword>
<keyword evidence="4" id="KW-0378">Hydrolase</keyword>
<evidence type="ECO:0000256" key="5">
    <source>
        <dbReference type="ARBA" id="ARBA00022833"/>
    </source>
</evidence>
<organism evidence="8 9">
    <name type="scientific">Roseburia intestinalis</name>
    <dbReference type="NCBI Taxonomy" id="166486"/>
    <lineage>
        <taxon>Bacteria</taxon>
        <taxon>Bacillati</taxon>
        <taxon>Bacillota</taxon>
        <taxon>Clostridia</taxon>
        <taxon>Lachnospirales</taxon>
        <taxon>Lachnospiraceae</taxon>
        <taxon>Roseburia</taxon>
    </lineage>
</organism>
<dbReference type="InterPro" id="IPR037518">
    <property type="entry name" value="MPN"/>
</dbReference>
<evidence type="ECO:0000256" key="4">
    <source>
        <dbReference type="ARBA" id="ARBA00022801"/>
    </source>
</evidence>
<proteinExistence type="inferred from homology"/>
<name>A0A6L6XIZ8_9FIRM</name>
<dbReference type="PANTHER" id="PTHR30471">
    <property type="entry name" value="DNA REPAIR PROTEIN RADC"/>
    <property type="match status" value="1"/>
</dbReference>
<evidence type="ECO:0000256" key="2">
    <source>
        <dbReference type="ARBA" id="ARBA00022670"/>
    </source>
</evidence>
<sequence>MEAEEAFKLDVVRVKLVKEAPLYSELPLQNPYEAAATIGELLCEMDREVVCVVNLQSDLKPINVTFASIGALNEALVHPREILKASILSNAASIMLIHSHPSGNLFPSKEDTMITDRMNSVCEMVGIRLVDHLIVGGDNKEFFSFKEKGLMDNPKISYTSDYRNFSFTNSLVAEREKGR</sequence>
<accession>A0A6L6XIZ8</accession>
<feature type="domain" description="MPN" evidence="7">
    <location>
        <begin position="27"/>
        <end position="151"/>
    </location>
</feature>
<reference evidence="8 9" key="1">
    <citation type="submission" date="2019-10" db="EMBL/GenBank/DDBJ databases">
        <title>Roseburia spp. ameliorate alcoholic fatty liver via restoration of gut barrier function.</title>
        <authorList>
            <person name="Seo B."/>
            <person name="Ko G."/>
        </authorList>
    </citation>
    <scope>NUCLEOTIDE SEQUENCE [LARGE SCALE GENOMIC DNA]</scope>
    <source>
        <strain evidence="8 9">SNUG30017</strain>
    </source>
</reference>
<dbReference type="CDD" id="cd08071">
    <property type="entry name" value="MPN_DUF2466"/>
    <property type="match status" value="1"/>
</dbReference>
<comment type="similarity">
    <text evidence="1">Belongs to the UPF0758 family.</text>
</comment>
<dbReference type="PANTHER" id="PTHR30471:SF3">
    <property type="entry name" value="UPF0758 PROTEIN YEES-RELATED"/>
    <property type="match status" value="1"/>
</dbReference>
<evidence type="ECO:0000313" key="9">
    <source>
        <dbReference type="Proteomes" id="UP000479531"/>
    </source>
</evidence>
<dbReference type="EMBL" id="WGGT01000025">
    <property type="protein sequence ID" value="MVQ47191.1"/>
    <property type="molecule type" value="Genomic_DNA"/>
</dbReference>
<dbReference type="PROSITE" id="PS50249">
    <property type="entry name" value="MPN"/>
    <property type="match status" value="1"/>
</dbReference>